<dbReference type="EMBL" id="JAAJBT010000002">
    <property type="protein sequence ID" value="NHM01476.1"/>
    <property type="molecule type" value="Genomic_DNA"/>
</dbReference>
<accession>A0ABX0I2S2</accession>
<keyword evidence="3" id="KW-1185">Reference proteome</keyword>
<reference evidence="2 3" key="1">
    <citation type="submission" date="2020-02" db="EMBL/GenBank/DDBJ databases">
        <authorList>
            <person name="Chen W.-M."/>
        </authorList>
    </citation>
    <scope>NUCLEOTIDE SEQUENCE [LARGE SCALE GENOMIC DNA]</scope>
    <source>
        <strain evidence="2 3">KDG-16</strain>
    </source>
</reference>
<dbReference type="Proteomes" id="UP000800984">
    <property type="component" value="Unassembled WGS sequence"/>
</dbReference>
<proteinExistence type="predicted"/>
<sequence length="150" mass="17030">MKKILVTLSLVLCTTLFAQDFSALEKYELKSDQSYVSAEPKVLECVNYLFENSVKENQLNRLNATQFMMRWMEGCKHTFSIDTKMTDLVSDNKDLFALYLAGMCKVVLENTNTPLSEVEVHDKTAALLVAYCKNESNGVKPTKALKKLMK</sequence>
<gene>
    <name evidence="2" type="ORF">G4D72_05040</name>
</gene>
<evidence type="ECO:0000256" key="1">
    <source>
        <dbReference type="SAM" id="SignalP"/>
    </source>
</evidence>
<dbReference type="RefSeq" id="WP_166076530.1">
    <property type="nucleotide sequence ID" value="NZ_JAAJBT010000002.1"/>
</dbReference>
<evidence type="ECO:0000313" key="3">
    <source>
        <dbReference type="Proteomes" id="UP000800984"/>
    </source>
</evidence>
<organism evidence="2 3">
    <name type="scientific">Flavobacterium difficile</name>
    <dbReference type="NCBI Taxonomy" id="2709659"/>
    <lineage>
        <taxon>Bacteria</taxon>
        <taxon>Pseudomonadati</taxon>
        <taxon>Bacteroidota</taxon>
        <taxon>Flavobacteriia</taxon>
        <taxon>Flavobacteriales</taxon>
        <taxon>Flavobacteriaceae</taxon>
        <taxon>Flavobacterium</taxon>
    </lineage>
</organism>
<keyword evidence="1" id="KW-0732">Signal</keyword>
<comment type="caution">
    <text evidence="2">The sequence shown here is derived from an EMBL/GenBank/DDBJ whole genome shotgun (WGS) entry which is preliminary data.</text>
</comment>
<name>A0ABX0I2S2_9FLAO</name>
<feature type="chain" id="PRO_5046599835" evidence="1">
    <location>
        <begin position="19"/>
        <end position="150"/>
    </location>
</feature>
<feature type="signal peptide" evidence="1">
    <location>
        <begin position="1"/>
        <end position="18"/>
    </location>
</feature>
<protein>
    <submittedName>
        <fullName evidence="2">Uncharacterized protein</fullName>
    </submittedName>
</protein>
<evidence type="ECO:0000313" key="2">
    <source>
        <dbReference type="EMBL" id="NHM01476.1"/>
    </source>
</evidence>